<proteinExistence type="predicted"/>
<keyword evidence="2" id="KW-0812">Transmembrane</keyword>
<feature type="transmembrane region" description="Helical" evidence="2">
    <location>
        <begin position="63"/>
        <end position="84"/>
    </location>
</feature>
<feature type="compositionally biased region" description="Polar residues" evidence="1">
    <location>
        <begin position="393"/>
        <end position="404"/>
    </location>
</feature>
<keyword evidence="2" id="KW-0472">Membrane</keyword>
<dbReference type="EMBL" id="JADNYJ010000114">
    <property type="protein sequence ID" value="KAF8883613.1"/>
    <property type="molecule type" value="Genomic_DNA"/>
</dbReference>
<reference evidence="3" key="1">
    <citation type="submission" date="2020-11" db="EMBL/GenBank/DDBJ databases">
        <authorList>
            <consortium name="DOE Joint Genome Institute"/>
            <person name="Ahrendt S."/>
            <person name="Riley R."/>
            <person name="Andreopoulos W."/>
            <person name="LaButti K."/>
            <person name="Pangilinan J."/>
            <person name="Ruiz-duenas F.J."/>
            <person name="Barrasa J.M."/>
            <person name="Sanchez-Garcia M."/>
            <person name="Camarero S."/>
            <person name="Miyauchi S."/>
            <person name="Serrano A."/>
            <person name="Linde D."/>
            <person name="Babiker R."/>
            <person name="Drula E."/>
            <person name="Ayuso-Fernandez I."/>
            <person name="Pacheco R."/>
            <person name="Padilla G."/>
            <person name="Ferreira P."/>
            <person name="Barriuso J."/>
            <person name="Kellner H."/>
            <person name="Castanera R."/>
            <person name="Alfaro M."/>
            <person name="Ramirez L."/>
            <person name="Pisabarro A.G."/>
            <person name="Kuo A."/>
            <person name="Tritt A."/>
            <person name="Lipzen A."/>
            <person name="He G."/>
            <person name="Yan M."/>
            <person name="Ng V."/>
            <person name="Cullen D."/>
            <person name="Martin F."/>
            <person name="Rosso M.-N."/>
            <person name="Henrissat B."/>
            <person name="Hibbett D."/>
            <person name="Martinez A.T."/>
            <person name="Grigoriev I.V."/>
        </authorList>
    </citation>
    <scope>NUCLEOTIDE SEQUENCE</scope>
    <source>
        <strain evidence="3">AH 44721</strain>
    </source>
</reference>
<keyword evidence="2" id="KW-1133">Transmembrane helix</keyword>
<name>A0A9P5NDC9_GYMJU</name>
<feature type="region of interest" description="Disordered" evidence="1">
    <location>
        <begin position="383"/>
        <end position="404"/>
    </location>
</feature>
<evidence type="ECO:0000256" key="2">
    <source>
        <dbReference type="SAM" id="Phobius"/>
    </source>
</evidence>
<evidence type="ECO:0000313" key="4">
    <source>
        <dbReference type="Proteomes" id="UP000724874"/>
    </source>
</evidence>
<gene>
    <name evidence="3" type="ORF">CPB84DRAFT_1789856</name>
</gene>
<accession>A0A9P5NDC9</accession>
<organism evidence="3 4">
    <name type="scientific">Gymnopilus junonius</name>
    <name type="common">Spectacular rustgill mushroom</name>
    <name type="synonym">Gymnopilus spectabilis subsp. junonius</name>
    <dbReference type="NCBI Taxonomy" id="109634"/>
    <lineage>
        <taxon>Eukaryota</taxon>
        <taxon>Fungi</taxon>
        <taxon>Dikarya</taxon>
        <taxon>Basidiomycota</taxon>
        <taxon>Agaricomycotina</taxon>
        <taxon>Agaricomycetes</taxon>
        <taxon>Agaricomycetidae</taxon>
        <taxon>Agaricales</taxon>
        <taxon>Agaricineae</taxon>
        <taxon>Hymenogastraceae</taxon>
        <taxon>Gymnopilus</taxon>
    </lineage>
</organism>
<protein>
    <submittedName>
        <fullName evidence="3">Uncharacterized protein</fullName>
    </submittedName>
</protein>
<evidence type="ECO:0000256" key="1">
    <source>
        <dbReference type="SAM" id="MobiDB-lite"/>
    </source>
</evidence>
<dbReference type="OrthoDB" id="2923771at2759"/>
<comment type="caution">
    <text evidence="3">The sequence shown here is derived from an EMBL/GenBank/DDBJ whole genome shotgun (WGS) entry which is preliminary data.</text>
</comment>
<keyword evidence="4" id="KW-1185">Reference proteome</keyword>
<evidence type="ECO:0000313" key="3">
    <source>
        <dbReference type="EMBL" id="KAF8883613.1"/>
    </source>
</evidence>
<dbReference type="AlphaFoldDB" id="A0A9P5NDC9"/>
<sequence length="404" mass="44094">MTAFPKLTHRIWVITASSFCSKNLLRSFVMDPVERPSSDLQAVTLNEAANAARIRHHRILLRWWIGCCFAFMAAIPILAVMLGLHLHARDFRYTQDTTPGFNGRTLLMEVVLRSADPQASVMTMDWTVIGEENSQCSPEDLSACTDINIFFDANLLHASSTAETIRSSNRPADPIFIHNASALAEGDILANTPTFRTDLALFSPGGTESSLIYYPFDEYSAEICIFAQDSKDNTVQNQCCTSPGVSIPPGVVDIIITLTRANLVRAFSIVTVIAIVRPFASSASLTSHSNCLGLIIHSSSRHDHLCILGFLATLFAFTQLRGSMPGAPEGFDFVGLLPCLALLSLSAALTLGAFILSDPTEKAQVLSWELIFEAFPRLDPKGTHRKHLRNGEKSVSSGQEYSGA</sequence>
<dbReference type="Proteomes" id="UP000724874">
    <property type="component" value="Unassembled WGS sequence"/>
</dbReference>
<feature type="transmembrane region" description="Helical" evidence="2">
    <location>
        <begin position="333"/>
        <end position="356"/>
    </location>
</feature>